<name>A0A061JCN5_TRYRA</name>
<reference evidence="15 16" key="1">
    <citation type="submission" date="2013-07" db="EMBL/GenBank/DDBJ databases">
        <authorList>
            <person name="Stoco P.H."/>
            <person name="Wagner G."/>
            <person name="Gerber A."/>
            <person name="Zaha A."/>
            <person name="Thompson C."/>
            <person name="Bartholomeu D.C."/>
            <person name="Luckemeyer D.D."/>
            <person name="Bahia D."/>
            <person name="Loreto E."/>
            <person name="Prestes E.B."/>
            <person name="Lima F.M."/>
            <person name="Rodrigues-Luiz G."/>
            <person name="Vallejo G.A."/>
            <person name="Filho J.F."/>
            <person name="Monteiro K.M."/>
            <person name="Tyler K.M."/>
            <person name="de Almeida L.G."/>
            <person name="Ortiz M.F."/>
            <person name="Siervo M.A."/>
            <person name="de Moraes M.H."/>
            <person name="Cunha O.L."/>
            <person name="Mendonca-Neto R."/>
            <person name="Silva R."/>
            <person name="Teixeira S.M."/>
            <person name="Murta S.M."/>
            <person name="Sincero T.C."/>
            <person name="Mendes T.A."/>
            <person name="Urmenyi T.P."/>
            <person name="Silva V.G."/>
            <person name="da Rocha W.D."/>
            <person name="Andersson B."/>
            <person name="Romanha A.J."/>
            <person name="Steindel M."/>
            <person name="de Vasconcelos A.T."/>
            <person name="Grisard E.C."/>
        </authorList>
    </citation>
    <scope>NUCLEOTIDE SEQUENCE [LARGE SCALE GENOMIC DNA]</scope>
    <source>
        <strain evidence="15 16">SC58</strain>
    </source>
</reference>
<sequence>MSILFLCEGRKCLSFSLTVLLIRCHSACCGCCRTLLSTSIAAFVCCPPCCFVTFVVTEGDSPVFYKMSLVHHFFHVKGGATTAKPSNTTSNTDCTPGAAAAAAVYVAVQGCCHGELDSIYAACAAHEKASGRRIDFVVCCGDFQAVRDEADLRSMAVPQKYRVMGDFAAYYRGEKHAPYLTLFVGGNHEGSDWLATESYGGFLAPNIYYMGHSGAVVVDGRVTVAGLSGIFKGHDYARPYPGRPFHTSEMAKRSAYHVRRIEVEKLMALSRALERMRQQLAPPVTASTAVPSAPSPRCAAAFPRVDLFLSHDWPTGITKYGDEAQLLRYKPFFADDIRHGALGNTHTMPLLYAAKPRYWLAAHLHCQFEATVPHHDVEGDAAAAGVPRATRFLALDKCSKGKGFLDFIDVHVGCSGPTAEEMRERSVSGQGRVVHHPLWLEVLRETHGMLTSNNTNWSAEACALLRLAPDELQRRGAWLPASSTAALLEALALPPAPLQQPPAGEERRRAPNAHERPAEKTATTPRSAAPTAVGGHADDALVVRVGRYGGVRARSPGGTSGDRLKRAGGDRKTGPENGDREKGA</sequence>
<dbReference type="Pfam" id="PF05011">
    <property type="entry name" value="DBR1"/>
    <property type="match status" value="1"/>
</dbReference>
<keyword evidence="16" id="KW-1185">Reference proteome</keyword>
<evidence type="ECO:0000313" key="16">
    <source>
        <dbReference type="Proteomes" id="UP000031737"/>
    </source>
</evidence>
<dbReference type="InterPro" id="IPR007708">
    <property type="entry name" value="DBR1_C"/>
</dbReference>
<comment type="subcellular location">
    <subcellularLocation>
        <location evidence="4">Nucleus</location>
    </subcellularLocation>
</comment>
<dbReference type="AlphaFoldDB" id="A0A061JCN5"/>
<dbReference type="GO" id="GO:0005634">
    <property type="term" value="C:nucleus"/>
    <property type="evidence" value="ECO:0007669"/>
    <property type="project" value="UniProtKB-SubCell"/>
</dbReference>
<dbReference type="SUPFAM" id="SSF56300">
    <property type="entry name" value="Metallo-dependent phosphatases"/>
    <property type="match status" value="1"/>
</dbReference>
<evidence type="ECO:0000256" key="4">
    <source>
        <dbReference type="ARBA" id="ARBA00004123"/>
    </source>
</evidence>
<evidence type="ECO:0000256" key="6">
    <source>
        <dbReference type="ARBA" id="ARBA00022664"/>
    </source>
</evidence>
<evidence type="ECO:0000256" key="13">
    <source>
        <dbReference type="SAM" id="MobiDB-lite"/>
    </source>
</evidence>
<dbReference type="GO" id="GO:0008419">
    <property type="term" value="F:RNA lariat debranching enzyme activity"/>
    <property type="evidence" value="ECO:0007669"/>
    <property type="project" value="TreeGrafter"/>
</dbReference>
<evidence type="ECO:0000256" key="5">
    <source>
        <dbReference type="ARBA" id="ARBA00006045"/>
    </source>
</evidence>
<comment type="cofactor">
    <cofactor evidence="3">
        <name>Fe(2+)</name>
        <dbReference type="ChEBI" id="CHEBI:29033"/>
    </cofactor>
</comment>
<keyword evidence="6" id="KW-0507">mRNA processing</keyword>
<dbReference type="Pfam" id="PF00149">
    <property type="entry name" value="Metallophos"/>
    <property type="match status" value="1"/>
</dbReference>
<dbReference type="InterPro" id="IPR004843">
    <property type="entry name" value="Calcineurin-like_PHP"/>
</dbReference>
<evidence type="ECO:0000256" key="12">
    <source>
        <dbReference type="ARBA" id="ARBA00023242"/>
    </source>
</evidence>
<feature type="compositionally biased region" description="Low complexity" evidence="13">
    <location>
        <begin position="521"/>
        <end position="532"/>
    </location>
</feature>
<dbReference type="GO" id="GO:0000398">
    <property type="term" value="P:mRNA splicing, via spliceosome"/>
    <property type="evidence" value="ECO:0007669"/>
    <property type="project" value="TreeGrafter"/>
</dbReference>
<dbReference type="Proteomes" id="UP000031737">
    <property type="component" value="Unassembled WGS sequence"/>
</dbReference>
<comment type="cofactor">
    <cofactor evidence="2">
        <name>Zn(2+)</name>
        <dbReference type="ChEBI" id="CHEBI:29105"/>
    </cofactor>
</comment>
<dbReference type="PANTHER" id="PTHR12849">
    <property type="entry name" value="RNA LARIAT DEBRANCHING ENZYME"/>
    <property type="match status" value="1"/>
</dbReference>
<evidence type="ECO:0000313" key="15">
    <source>
        <dbReference type="EMBL" id="ESL12105.1"/>
    </source>
</evidence>
<dbReference type="SMART" id="SM01124">
    <property type="entry name" value="DBR1"/>
    <property type="match status" value="1"/>
</dbReference>
<comment type="similarity">
    <text evidence="5">Belongs to the lariat debranching enzyme family.</text>
</comment>
<proteinExistence type="inferred from homology"/>
<comment type="caution">
    <text evidence="15">The sequence shown here is derived from an EMBL/GenBank/DDBJ whole genome shotgun (WGS) entry which is preliminary data.</text>
</comment>
<evidence type="ECO:0000256" key="3">
    <source>
        <dbReference type="ARBA" id="ARBA00001954"/>
    </source>
</evidence>
<feature type="region of interest" description="Disordered" evidence="13">
    <location>
        <begin position="495"/>
        <end position="584"/>
    </location>
</feature>
<dbReference type="OrthoDB" id="407609at2759"/>
<keyword evidence="7" id="KW-0479">Metal-binding</keyword>
<protein>
    <recommendedName>
        <fullName evidence="14">Lariat debranching enzyme C-terminal domain-containing protein</fullName>
    </recommendedName>
</protein>
<evidence type="ECO:0000256" key="7">
    <source>
        <dbReference type="ARBA" id="ARBA00022723"/>
    </source>
</evidence>
<feature type="domain" description="Lariat debranching enzyme C-terminal" evidence="14">
    <location>
        <begin position="377"/>
        <end position="497"/>
    </location>
</feature>
<dbReference type="GO" id="GO:0046872">
    <property type="term" value="F:metal ion binding"/>
    <property type="evidence" value="ECO:0007669"/>
    <property type="project" value="UniProtKB-KW"/>
</dbReference>
<evidence type="ECO:0000256" key="2">
    <source>
        <dbReference type="ARBA" id="ARBA00001947"/>
    </source>
</evidence>
<feature type="compositionally biased region" description="Basic and acidic residues" evidence="13">
    <location>
        <begin position="504"/>
        <end position="519"/>
    </location>
</feature>
<evidence type="ECO:0000256" key="9">
    <source>
        <dbReference type="ARBA" id="ARBA00022833"/>
    </source>
</evidence>
<dbReference type="InterPro" id="IPR041816">
    <property type="entry name" value="Dbr1_N"/>
</dbReference>
<dbReference type="EMBL" id="AUPL01000133">
    <property type="protein sequence ID" value="ESL12105.1"/>
    <property type="molecule type" value="Genomic_DNA"/>
</dbReference>
<keyword evidence="11" id="KW-0464">Manganese</keyword>
<organism evidence="15 16">
    <name type="scientific">Trypanosoma rangeli SC58</name>
    <dbReference type="NCBI Taxonomy" id="429131"/>
    <lineage>
        <taxon>Eukaryota</taxon>
        <taxon>Discoba</taxon>
        <taxon>Euglenozoa</taxon>
        <taxon>Kinetoplastea</taxon>
        <taxon>Metakinetoplastina</taxon>
        <taxon>Trypanosomatida</taxon>
        <taxon>Trypanosomatidae</taxon>
        <taxon>Trypanosoma</taxon>
        <taxon>Herpetosoma</taxon>
    </lineage>
</organism>
<evidence type="ECO:0000256" key="1">
    <source>
        <dbReference type="ARBA" id="ARBA00001936"/>
    </source>
</evidence>
<keyword evidence="8" id="KW-0378">Hydrolase</keyword>
<evidence type="ECO:0000256" key="10">
    <source>
        <dbReference type="ARBA" id="ARBA00023004"/>
    </source>
</evidence>
<evidence type="ECO:0000256" key="11">
    <source>
        <dbReference type="ARBA" id="ARBA00023211"/>
    </source>
</evidence>
<comment type="cofactor">
    <cofactor evidence="1">
        <name>Mn(2+)</name>
        <dbReference type="ChEBI" id="CHEBI:29035"/>
    </cofactor>
</comment>
<evidence type="ECO:0000259" key="14">
    <source>
        <dbReference type="SMART" id="SM01124"/>
    </source>
</evidence>
<dbReference type="InterPro" id="IPR029052">
    <property type="entry name" value="Metallo-depent_PP-like"/>
</dbReference>
<keyword evidence="12" id="KW-0539">Nucleus</keyword>
<feature type="compositionally biased region" description="Low complexity" evidence="13">
    <location>
        <begin position="542"/>
        <end position="554"/>
    </location>
</feature>
<dbReference type="CDD" id="cd00844">
    <property type="entry name" value="MPP_Dbr1_N"/>
    <property type="match status" value="1"/>
</dbReference>
<evidence type="ECO:0000256" key="8">
    <source>
        <dbReference type="ARBA" id="ARBA00022801"/>
    </source>
</evidence>
<dbReference type="PANTHER" id="PTHR12849:SF0">
    <property type="entry name" value="LARIAT DEBRANCHING ENZYME"/>
    <property type="match status" value="1"/>
</dbReference>
<dbReference type="VEuPathDB" id="TriTrypDB:TRSC58_00133"/>
<keyword evidence="9" id="KW-0862">Zinc</keyword>
<keyword evidence="10" id="KW-0408">Iron</keyword>
<feature type="compositionally biased region" description="Basic and acidic residues" evidence="13">
    <location>
        <begin position="562"/>
        <end position="584"/>
    </location>
</feature>
<gene>
    <name evidence="15" type="ORF">TRSC58_00133</name>
</gene>
<accession>A0A061JCN5</accession>